<evidence type="ECO:0000313" key="2">
    <source>
        <dbReference type="EMBL" id="KXS99837.1"/>
    </source>
</evidence>
<accession>A0A139HBL2</accession>
<keyword evidence="1" id="KW-0472">Membrane</keyword>
<proteinExistence type="predicted"/>
<name>A0A139HBL2_9PEZI</name>
<protein>
    <submittedName>
        <fullName evidence="2">Uncharacterized protein</fullName>
    </submittedName>
</protein>
<comment type="caution">
    <text evidence="2">The sequence shown here is derived from an EMBL/GenBank/DDBJ whole genome shotgun (WGS) entry which is preliminary data.</text>
</comment>
<dbReference type="EMBL" id="LFZN01000085">
    <property type="protein sequence ID" value="KXS99837.1"/>
    <property type="molecule type" value="Genomic_DNA"/>
</dbReference>
<keyword evidence="1" id="KW-0812">Transmembrane</keyword>
<organism evidence="2 3">
    <name type="scientific">Pseudocercospora eumusae</name>
    <dbReference type="NCBI Taxonomy" id="321146"/>
    <lineage>
        <taxon>Eukaryota</taxon>
        <taxon>Fungi</taxon>
        <taxon>Dikarya</taxon>
        <taxon>Ascomycota</taxon>
        <taxon>Pezizomycotina</taxon>
        <taxon>Dothideomycetes</taxon>
        <taxon>Dothideomycetidae</taxon>
        <taxon>Mycosphaerellales</taxon>
        <taxon>Mycosphaerellaceae</taxon>
        <taxon>Pseudocercospora</taxon>
    </lineage>
</organism>
<evidence type="ECO:0000256" key="1">
    <source>
        <dbReference type="SAM" id="Phobius"/>
    </source>
</evidence>
<dbReference type="Proteomes" id="UP000070133">
    <property type="component" value="Unassembled WGS sequence"/>
</dbReference>
<evidence type="ECO:0000313" key="3">
    <source>
        <dbReference type="Proteomes" id="UP000070133"/>
    </source>
</evidence>
<gene>
    <name evidence="2" type="ORF">AC578_8898</name>
</gene>
<feature type="transmembrane region" description="Helical" evidence="1">
    <location>
        <begin position="228"/>
        <end position="248"/>
    </location>
</feature>
<reference evidence="2 3" key="1">
    <citation type="submission" date="2015-07" db="EMBL/GenBank/DDBJ databases">
        <title>Comparative genomics of the Sigatoka disease complex on banana suggests a link between parallel evolutionary changes in Pseudocercospora fijiensis and Pseudocercospora eumusae and increased virulence on the banana host.</title>
        <authorList>
            <person name="Chang T.-C."/>
            <person name="Salvucci A."/>
            <person name="Crous P.W."/>
            <person name="Stergiopoulos I."/>
        </authorList>
    </citation>
    <scope>NUCLEOTIDE SEQUENCE [LARGE SCALE GENOMIC DNA]</scope>
    <source>
        <strain evidence="2 3">CBS 114824</strain>
    </source>
</reference>
<keyword evidence="3" id="KW-1185">Reference proteome</keyword>
<feature type="transmembrane region" description="Helical" evidence="1">
    <location>
        <begin position="181"/>
        <end position="208"/>
    </location>
</feature>
<dbReference type="AlphaFoldDB" id="A0A139HBL2"/>
<keyword evidence="1" id="KW-1133">Transmembrane helix</keyword>
<sequence length="256" mass="29853">MYRHPILVVSGPERNSHQIDFLLMTTLGSNRTQRMISIAEHASQARIPPSAQISEIAQHLPVEPSPRHPGSGILLKHKYGMKPESFGNVAFRGVYFMDWRDAQLYWDRKEDLKGRIWELDDVSIQQVLTVARRECQYIPPVQAAISEAEELMVWRYAHPQQARMYDQWQRFLRTFGPAVKLWYLMWPLLAAAVAPGLLPLAYCVLMVVEHFLKFYRGRSWDSQSFRSGLRGMGVQLPMVFVIILFRCAPWRRSWRP</sequence>